<comment type="pathway">
    <text evidence="1 5">Carotenoid biosynthesis.</text>
</comment>
<dbReference type="Gene3D" id="3.50.50.60">
    <property type="entry name" value="FAD/NAD(P)-binding domain"/>
    <property type="match status" value="2"/>
</dbReference>
<evidence type="ECO:0000256" key="4">
    <source>
        <dbReference type="ARBA" id="ARBA00038322"/>
    </source>
</evidence>
<dbReference type="InterPro" id="IPR014105">
    <property type="entry name" value="Carotenoid/retinoid_OxRdtase"/>
</dbReference>
<dbReference type="NCBIfam" id="TIGR02734">
    <property type="entry name" value="crtI_fam"/>
    <property type="match status" value="1"/>
</dbReference>
<dbReference type="InterPro" id="IPR036188">
    <property type="entry name" value="FAD/NAD-bd_sf"/>
</dbReference>
<dbReference type="PANTHER" id="PTHR43734:SF1">
    <property type="entry name" value="PHYTOENE DESATURASE"/>
    <property type="match status" value="1"/>
</dbReference>
<dbReference type="InterPro" id="IPR002937">
    <property type="entry name" value="Amino_oxidase"/>
</dbReference>
<feature type="domain" description="Amine oxidase" evidence="6">
    <location>
        <begin position="18"/>
        <end position="481"/>
    </location>
</feature>
<reference evidence="7 8" key="1">
    <citation type="submission" date="2019-03" db="EMBL/GenBank/DDBJ databases">
        <title>Genomic Encyclopedia of Type Strains, Phase IV (KMG-IV): sequencing the most valuable type-strain genomes for metagenomic binning, comparative biology and taxonomic classification.</title>
        <authorList>
            <person name="Goeker M."/>
        </authorList>
    </citation>
    <scope>NUCLEOTIDE SEQUENCE [LARGE SCALE GENOMIC DNA]</scope>
    <source>
        <strain evidence="7 8">DSM 11170</strain>
    </source>
</reference>
<dbReference type="GO" id="GO:0016491">
    <property type="term" value="F:oxidoreductase activity"/>
    <property type="evidence" value="ECO:0007669"/>
    <property type="project" value="UniProtKB-KW"/>
</dbReference>
<name>A0A4R2S8D6_9FIRM</name>
<dbReference type="Pfam" id="PF01593">
    <property type="entry name" value="Amino_oxidase"/>
    <property type="match status" value="1"/>
</dbReference>
<evidence type="ECO:0000313" key="7">
    <source>
        <dbReference type="EMBL" id="TCP68681.1"/>
    </source>
</evidence>
<comment type="similarity">
    <text evidence="4">Belongs to the carotenoid/retinoid oxidoreductase family. CrtN subfamily.</text>
</comment>
<protein>
    <submittedName>
        <fullName evidence="7">Phytoene desaturase</fullName>
    </submittedName>
</protein>
<evidence type="ECO:0000259" key="6">
    <source>
        <dbReference type="Pfam" id="PF01593"/>
    </source>
</evidence>
<dbReference type="SUPFAM" id="SSF51905">
    <property type="entry name" value="FAD/NAD(P)-binding domain"/>
    <property type="match status" value="1"/>
</dbReference>
<dbReference type="RefSeq" id="WP_131917881.1">
    <property type="nucleotide sequence ID" value="NZ_JAOQNU010000002.1"/>
</dbReference>
<gene>
    <name evidence="7" type="ORF">EDD73_10277</name>
</gene>
<evidence type="ECO:0000256" key="2">
    <source>
        <dbReference type="ARBA" id="ARBA00022746"/>
    </source>
</evidence>
<proteinExistence type="inferred from homology"/>
<evidence type="ECO:0000256" key="5">
    <source>
        <dbReference type="RuleBase" id="RU362075"/>
    </source>
</evidence>
<organism evidence="7 8">
    <name type="scientific">Heliophilum fasciatum</name>
    <dbReference type="NCBI Taxonomy" id="35700"/>
    <lineage>
        <taxon>Bacteria</taxon>
        <taxon>Bacillati</taxon>
        <taxon>Bacillota</taxon>
        <taxon>Clostridia</taxon>
        <taxon>Eubacteriales</taxon>
        <taxon>Heliobacteriaceae</taxon>
        <taxon>Heliophilum</taxon>
    </lineage>
</organism>
<accession>A0A4R2S8D6</accession>
<evidence type="ECO:0000313" key="8">
    <source>
        <dbReference type="Proteomes" id="UP000294813"/>
    </source>
</evidence>
<keyword evidence="3 5" id="KW-0560">Oxidoreductase</keyword>
<dbReference type="AlphaFoldDB" id="A0A4R2S8D6"/>
<dbReference type="Proteomes" id="UP000294813">
    <property type="component" value="Unassembled WGS sequence"/>
</dbReference>
<dbReference type="GO" id="GO:0016117">
    <property type="term" value="P:carotenoid biosynthetic process"/>
    <property type="evidence" value="ECO:0007669"/>
    <property type="project" value="UniProtKB-KW"/>
</dbReference>
<dbReference type="OrthoDB" id="9814556at2"/>
<dbReference type="PANTHER" id="PTHR43734">
    <property type="entry name" value="PHYTOENE DESATURASE"/>
    <property type="match status" value="1"/>
</dbReference>
<keyword evidence="8" id="KW-1185">Reference proteome</keyword>
<evidence type="ECO:0000256" key="3">
    <source>
        <dbReference type="ARBA" id="ARBA00023002"/>
    </source>
</evidence>
<evidence type="ECO:0000256" key="1">
    <source>
        <dbReference type="ARBA" id="ARBA00004829"/>
    </source>
</evidence>
<keyword evidence="2 5" id="KW-0125">Carotenoid biosynthesis</keyword>
<dbReference type="EMBL" id="SLXT01000002">
    <property type="protein sequence ID" value="TCP68681.1"/>
    <property type="molecule type" value="Genomic_DNA"/>
</dbReference>
<sequence>MAPTTNKRTAIIVGAGAAGLSTAVRLAHQGWDVTIFEKEKTPGGRLSAVEENGYTIDIGPTILLMDDVFRQLFADVGRKLEDYLELVRLNPLYQLCFSDGTVLPLPSTTKELLDEIRRINPDDVDGYLQFLAQSNDRYRAVRENFFERPMNTLGELLSMDSLFGFYRLKTLTNMYADISRYIADERLRLALTFGAIYMGVSPYSTPSAYTIISYVEHAVCGVWYPKGGMNKVSKALVKLLGEFGGQLQLGREVSEIIIENGHARGVRLANGETHHADVVISNVDFPTSMEKLVSPPYRGKHTTKNLESMTNSCGALMFYLGINHRYDHLDVHNIYFTSNFKKTMDQIFEAKVFPDEPAIYLYSPTRIDPSMAPEGKEVLYILVPAPNMSSSVDWIKDVPRFRDIVMSKLERSGLTNLRQHIEFERVYTPQTFEQRFNLYQGAAFGLAPTLFQSAYFRPRITSDKVDNLYFTGASVHPGGGVPVVMVCAKLVTDLILKDHGYTPVWADPKAAV</sequence>
<comment type="caution">
    <text evidence="7">The sequence shown here is derived from an EMBL/GenBank/DDBJ whole genome shotgun (WGS) entry which is preliminary data.</text>
</comment>